<accession>A0A2V0P004</accession>
<feature type="compositionally biased region" description="Gly residues" evidence="1">
    <location>
        <begin position="472"/>
        <end position="484"/>
    </location>
</feature>
<comment type="caution">
    <text evidence="3">The sequence shown here is derived from an EMBL/GenBank/DDBJ whole genome shotgun (WGS) entry which is preliminary data.</text>
</comment>
<dbReference type="OrthoDB" id="440755at2759"/>
<sequence length="498" mass="52471">MPRVGSVNAFPGSGGGGKELSRSAKELARSSGGSGGGAAARWGDLAIASMARAGTWLALVMGLLILYSALPGRGFVAGRLLSGPAAAAAGAAAPAGPVDVQLSLGEYFFNPSVVAHRGVYLSTARTAEMKRIDATNWWFNGAYICTSAAADFAASSCRSFDPWQGRFQECLWGSERKVAEVDTEGLEDPKLFVWPGRGVYAVFGRKPQALGASPFCRDPVFVQFMMQVLSEEGSGEWTLAKPLELRAGAFAAPIYKDHPQGVPIKEKNWMPFVHDDKLHVTYSVVPHRVFQMNSTGYAVRQYVTGADAALAPFAGEDVHGGPPVVRVARAGEAPYYLGVLHFFKTFGEGASKVKAYHHYFYKTEAAPPFRICAVSKEIPLVTRKKEAPPAAGAAGGDAWTHQRIWKDTSQTAYASGLFVDGERVLLSYGSSDIDARMLSLGLADVDALFQGAAFDCGAAAVLDGGGEEAAAAGGGGGGGGGGSEAGRRHRRDLLRRGA</sequence>
<evidence type="ECO:0000256" key="2">
    <source>
        <dbReference type="SAM" id="Phobius"/>
    </source>
</evidence>
<keyword evidence="2" id="KW-1133">Transmembrane helix</keyword>
<dbReference type="InParanoid" id="A0A2V0P004"/>
<evidence type="ECO:0000313" key="4">
    <source>
        <dbReference type="Proteomes" id="UP000247498"/>
    </source>
</evidence>
<keyword evidence="4" id="KW-1185">Reference proteome</keyword>
<feature type="region of interest" description="Disordered" evidence="1">
    <location>
        <begin position="1"/>
        <end position="38"/>
    </location>
</feature>
<feature type="compositionally biased region" description="Basic residues" evidence="1">
    <location>
        <begin position="487"/>
        <end position="498"/>
    </location>
</feature>
<dbReference type="AlphaFoldDB" id="A0A2V0P004"/>
<feature type="region of interest" description="Disordered" evidence="1">
    <location>
        <begin position="469"/>
        <end position="498"/>
    </location>
</feature>
<reference evidence="3 4" key="1">
    <citation type="journal article" date="2018" name="Sci. Rep.">
        <title>Raphidocelis subcapitata (=Pseudokirchneriella subcapitata) provides an insight into genome evolution and environmental adaptations in the Sphaeropleales.</title>
        <authorList>
            <person name="Suzuki S."/>
            <person name="Yamaguchi H."/>
            <person name="Nakajima N."/>
            <person name="Kawachi M."/>
        </authorList>
    </citation>
    <scope>NUCLEOTIDE SEQUENCE [LARGE SCALE GENOMIC DNA]</scope>
    <source>
        <strain evidence="3 4">NIES-35</strain>
    </source>
</reference>
<feature type="transmembrane region" description="Helical" evidence="2">
    <location>
        <begin position="53"/>
        <end position="70"/>
    </location>
</feature>
<keyword evidence="2" id="KW-0472">Membrane</keyword>
<keyword evidence="2" id="KW-0812">Transmembrane</keyword>
<organism evidence="3 4">
    <name type="scientific">Raphidocelis subcapitata</name>
    <dbReference type="NCBI Taxonomy" id="307507"/>
    <lineage>
        <taxon>Eukaryota</taxon>
        <taxon>Viridiplantae</taxon>
        <taxon>Chlorophyta</taxon>
        <taxon>core chlorophytes</taxon>
        <taxon>Chlorophyceae</taxon>
        <taxon>CS clade</taxon>
        <taxon>Sphaeropleales</taxon>
        <taxon>Selenastraceae</taxon>
        <taxon>Raphidocelis</taxon>
    </lineage>
</organism>
<proteinExistence type="predicted"/>
<dbReference type="EMBL" id="BDRX01000017">
    <property type="protein sequence ID" value="GBF90507.1"/>
    <property type="molecule type" value="Genomic_DNA"/>
</dbReference>
<feature type="compositionally biased region" description="Basic and acidic residues" evidence="1">
    <location>
        <begin position="19"/>
        <end position="28"/>
    </location>
</feature>
<protein>
    <submittedName>
        <fullName evidence="3">Uncharacterized protein</fullName>
    </submittedName>
</protein>
<name>A0A2V0P004_9CHLO</name>
<evidence type="ECO:0000256" key="1">
    <source>
        <dbReference type="SAM" id="MobiDB-lite"/>
    </source>
</evidence>
<evidence type="ECO:0000313" key="3">
    <source>
        <dbReference type="EMBL" id="GBF90507.1"/>
    </source>
</evidence>
<dbReference type="Proteomes" id="UP000247498">
    <property type="component" value="Unassembled WGS sequence"/>
</dbReference>
<gene>
    <name evidence="3" type="ORF">Rsub_03503</name>
</gene>